<evidence type="ECO:0000313" key="1">
    <source>
        <dbReference type="EMBL" id="KDN25630.1"/>
    </source>
</evidence>
<gene>
    <name evidence="1" type="ORF">MBO_02882</name>
</gene>
<sequence>MGNQIATTVIGNIDIKRADNFWRRLKGLLGKKSLSANAALLITPCNSVHTFAMRFSIRLICIDKQGKIIQVVNELSPNRIFVAHRDTYEILEFSTQTLPIDESLVGAVFYL</sequence>
<evidence type="ECO:0008006" key="3">
    <source>
        <dbReference type="Google" id="ProtNLM"/>
    </source>
</evidence>
<name>A0A066UEW9_9GAMM</name>
<evidence type="ECO:0000313" key="2">
    <source>
        <dbReference type="Proteomes" id="UP000035860"/>
    </source>
</evidence>
<dbReference type="Proteomes" id="UP000035860">
    <property type="component" value="Unassembled WGS sequence"/>
</dbReference>
<protein>
    <recommendedName>
        <fullName evidence="3">DUF192 domain-containing protein</fullName>
    </recommendedName>
</protein>
<dbReference type="Gene3D" id="2.60.120.1140">
    <property type="entry name" value="Protein of unknown function DUF192"/>
    <property type="match status" value="1"/>
</dbReference>
<proteinExistence type="predicted"/>
<organism evidence="1 2">
    <name type="scientific">Moraxella bovoculi 237</name>
    <dbReference type="NCBI Taxonomy" id="743974"/>
    <lineage>
        <taxon>Bacteria</taxon>
        <taxon>Pseudomonadati</taxon>
        <taxon>Pseudomonadota</taxon>
        <taxon>Gammaproteobacteria</taxon>
        <taxon>Moraxellales</taxon>
        <taxon>Moraxellaceae</taxon>
        <taxon>Moraxella</taxon>
    </lineage>
</organism>
<dbReference type="EMBL" id="AOMT01000006">
    <property type="protein sequence ID" value="KDN25630.1"/>
    <property type="molecule type" value="Genomic_DNA"/>
</dbReference>
<accession>A0A066UEW9</accession>
<dbReference type="AlphaFoldDB" id="A0A066UEW9"/>
<dbReference type="Pfam" id="PF02643">
    <property type="entry name" value="DUF192"/>
    <property type="match status" value="1"/>
</dbReference>
<comment type="caution">
    <text evidence="1">The sequence shown here is derived from an EMBL/GenBank/DDBJ whole genome shotgun (WGS) entry which is preliminary data.</text>
</comment>
<dbReference type="RefSeq" id="WP_052585264.1">
    <property type="nucleotide sequence ID" value="NZ_AOMT01000006.1"/>
</dbReference>
<dbReference type="OrthoDB" id="9813379at2"/>
<dbReference type="InterPro" id="IPR003795">
    <property type="entry name" value="DUF192"/>
</dbReference>
<keyword evidence="2" id="KW-1185">Reference proteome</keyword>
<dbReference type="eggNOG" id="COG1430">
    <property type="taxonomic scope" value="Bacteria"/>
</dbReference>
<reference evidence="1 2" key="1">
    <citation type="journal article" date="2014" name="Genome Announc.">
        <title>Draft Genome Sequence of Moraxella bovoculi Strain 237T (ATCC BAA-1259T) Isolated from a Calf with Infectious Bovine Keratoconjunctivitis.</title>
        <authorList>
            <person name="Calcutt M.J."/>
            <person name="Foecking M.F."/>
            <person name="Martin N.T."/>
            <person name="Mhlanga-Mutangadura T."/>
            <person name="Reilly T.J."/>
        </authorList>
    </citation>
    <scope>NUCLEOTIDE SEQUENCE [LARGE SCALE GENOMIC DNA]</scope>
    <source>
        <strain evidence="1 2">237</strain>
    </source>
</reference>
<dbReference type="InterPro" id="IPR038695">
    <property type="entry name" value="Saro_0823-like_sf"/>
</dbReference>